<keyword evidence="3" id="KW-1185">Reference proteome</keyword>
<proteinExistence type="predicted"/>
<evidence type="ECO:0000313" key="2">
    <source>
        <dbReference type="EMBL" id="MBE9029443.1"/>
    </source>
</evidence>
<keyword evidence="1" id="KW-0472">Membrane</keyword>
<feature type="transmembrane region" description="Helical" evidence="1">
    <location>
        <begin position="51"/>
        <end position="74"/>
    </location>
</feature>
<dbReference type="AlphaFoldDB" id="A0A928VIW5"/>
<accession>A0A928VIW5</accession>
<keyword evidence="1" id="KW-1133">Transmembrane helix</keyword>
<reference evidence="2" key="1">
    <citation type="submission" date="2020-10" db="EMBL/GenBank/DDBJ databases">
        <authorList>
            <person name="Castelo-Branco R."/>
            <person name="Eusebio N."/>
            <person name="Adriana R."/>
            <person name="Vieira A."/>
            <person name="Brugerolle De Fraissinette N."/>
            <person name="Rezende De Castro R."/>
            <person name="Schneider M.P."/>
            <person name="Vasconcelos V."/>
            <person name="Leao P.N."/>
        </authorList>
    </citation>
    <scope>NUCLEOTIDE SEQUENCE</scope>
    <source>
        <strain evidence="2">LEGE 11480</strain>
    </source>
</reference>
<protein>
    <submittedName>
        <fullName evidence="2">Uncharacterized protein</fullName>
    </submittedName>
</protein>
<feature type="transmembrane region" description="Helical" evidence="1">
    <location>
        <begin position="80"/>
        <end position="105"/>
    </location>
</feature>
<dbReference type="EMBL" id="JADEXQ010000016">
    <property type="protein sequence ID" value="MBE9029443.1"/>
    <property type="molecule type" value="Genomic_DNA"/>
</dbReference>
<keyword evidence="1" id="KW-0812">Transmembrane</keyword>
<comment type="caution">
    <text evidence="2">The sequence shown here is derived from an EMBL/GenBank/DDBJ whole genome shotgun (WGS) entry which is preliminary data.</text>
</comment>
<name>A0A928VIW5_9CYAN</name>
<feature type="transmembrane region" description="Helical" evidence="1">
    <location>
        <begin position="117"/>
        <end position="137"/>
    </location>
</feature>
<dbReference type="Proteomes" id="UP000625316">
    <property type="component" value="Unassembled WGS sequence"/>
</dbReference>
<sequence length="141" mass="16020">MMDGFSIDGFSILVIGLLLPILQIISFIGLLNRRQIYFKRRATLKTAYLTVFPAMVLWLTYGVFSLILLNLWTVGLRPNWLILLWAGLTVVNRVVLPITIGLALLPPYPPRVWLSSIYRVSAIGMAVIACYMTQFVFPMAW</sequence>
<organism evidence="2 3">
    <name type="scientific">Romeriopsis navalis LEGE 11480</name>
    <dbReference type="NCBI Taxonomy" id="2777977"/>
    <lineage>
        <taxon>Bacteria</taxon>
        <taxon>Bacillati</taxon>
        <taxon>Cyanobacteriota</taxon>
        <taxon>Cyanophyceae</taxon>
        <taxon>Leptolyngbyales</taxon>
        <taxon>Leptolyngbyaceae</taxon>
        <taxon>Romeriopsis</taxon>
        <taxon>Romeriopsis navalis</taxon>
    </lineage>
</organism>
<feature type="transmembrane region" description="Helical" evidence="1">
    <location>
        <begin position="12"/>
        <end position="31"/>
    </location>
</feature>
<gene>
    <name evidence="2" type="ORF">IQ266_06655</name>
</gene>
<dbReference type="RefSeq" id="WP_264324261.1">
    <property type="nucleotide sequence ID" value="NZ_JADEXQ010000016.1"/>
</dbReference>
<evidence type="ECO:0000256" key="1">
    <source>
        <dbReference type="SAM" id="Phobius"/>
    </source>
</evidence>
<evidence type="ECO:0000313" key="3">
    <source>
        <dbReference type="Proteomes" id="UP000625316"/>
    </source>
</evidence>